<protein>
    <submittedName>
        <fullName evidence="1">Uncharacterized protein</fullName>
    </submittedName>
</protein>
<evidence type="ECO:0000313" key="2">
    <source>
        <dbReference type="Proteomes" id="UP000629963"/>
    </source>
</evidence>
<name>A0ABR7J5C4_9FLAO</name>
<sequence>MEIASKFKDMENVNIEAEERKAGRIAAAALKASLINQIKNTFNRRTGALEKSTVLARYKSARLDRLVLNSPRYSFQTHFGSSLPGTQKATARKATSVKSFQRHLEGKVSQVQAHERKGGRVSAMRKNEPYRATNHIAKALNQSNALENLATALGNNRMVLITSQINF</sequence>
<accession>A0ABR7J5C4</accession>
<organism evidence="1 2">
    <name type="scientific">Flavobacterium kayseriense</name>
    <dbReference type="NCBI Taxonomy" id="2764714"/>
    <lineage>
        <taxon>Bacteria</taxon>
        <taxon>Pseudomonadati</taxon>
        <taxon>Bacteroidota</taxon>
        <taxon>Flavobacteriia</taxon>
        <taxon>Flavobacteriales</taxon>
        <taxon>Flavobacteriaceae</taxon>
        <taxon>Flavobacterium</taxon>
    </lineage>
</organism>
<comment type="caution">
    <text evidence="1">The sequence shown here is derived from an EMBL/GenBank/DDBJ whole genome shotgun (WGS) entry which is preliminary data.</text>
</comment>
<dbReference type="EMBL" id="JACRUJ010000001">
    <property type="protein sequence ID" value="MBC5840738.1"/>
    <property type="molecule type" value="Genomic_DNA"/>
</dbReference>
<dbReference type="Proteomes" id="UP000629963">
    <property type="component" value="Unassembled WGS sequence"/>
</dbReference>
<dbReference type="RefSeq" id="WP_187009295.1">
    <property type="nucleotide sequence ID" value="NZ_JACRUI010000001.1"/>
</dbReference>
<keyword evidence="2" id="KW-1185">Reference proteome</keyword>
<evidence type="ECO:0000313" key="1">
    <source>
        <dbReference type="EMBL" id="MBC5840738.1"/>
    </source>
</evidence>
<gene>
    <name evidence="1" type="ORF">H8R23_04915</name>
</gene>
<proteinExistence type="predicted"/>
<reference evidence="1 2" key="1">
    <citation type="submission" date="2020-08" db="EMBL/GenBank/DDBJ databases">
        <title>Description of novel Flavobacterium F-380 isolate.</title>
        <authorList>
            <person name="Saticioglu I.B."/>
            <person name="Duman M."/>
            <person name="Altun S."/>
        </authorList>
    </citation>
    <scope>NUCLEOTIDE SEQUENCE [LARGE SCALE GENOMIC DNA]</scope>
    <source>
        <strain evidence="1 2">F-380</strain>
    </source>
</reference>